<dbReference type="Proteomes" id="UP000250088">
    <property type="component" value="Chromosome"/>
</dbReference>
<dbReference type="OrthoDB" id="157493at2157"/>
<dbReference type="RefSeq" id="WP_086889458.1">
    <property type="nucleotide sequence ID" value="NZ_CP019893.1"/>
</dbReference>
<keyword evidence="3" id="KW-1185">Reference proteome</keyword>
<organism evidence="2 3">
    <name type="scientific">Natrarchaeobaculum aegyptiacum</name>
    <dbReference type="NCBI Taxonomy" id="745377"/>
    <lineage>
        <taxon>Archaea</taxon>
        <taxon>Methanobacteriati</taxon>
        <taxon>Methanobacteriota</taxon>
        <taxon>Stenosarchaea group</taxon>
        <taxon>Halobacteria</taxon>
        <taxon>Halobacteriales</taxon>
        <taxon>Natrialbaceae</taxon>
        <taxon>Natrarchaeobaculum</taxon>
    </lineage>
</organism>
<dbReference type="Pfam" id="PF23954">
    <property type="entry name" value="DUF7283"/>
    <property type="match status" value="1"/>
</dbReference>
<keyword evidence="1" id="KW-1133">Transmembrane helix</keyword>
<feature type="transmembrane region" description="Helical" evidence="1">
    <location>
        <begin position="12"/>
        <end position="33"/>
    </location>
</feature>
<keyword evidence="1" id="KW-0472">Membrane</keyword>
<reference evidence="3" key="1">
    <citation type="submission" date="2017-02" db="EMBL/GenBank/DDBJ databases">
        <title>Natronthermophilus aegyptiacus gen. nov.,sp. nov., an aerobic, extremely halophilic alkalithermophilic archaeon isolated from the athalassohaline Wadi An Natrun, Egypt.</title>
        <authorList>
            <person name="Zhao B."/>
        </authorList>
    </citation>
    <scope>NUCLEOTIDE SEQUENCE [LARGE SCALE GENOMIC DNA]</scope>
    <source>
        <strain evidence="3">JW/NM-HA 15</strain>
    </source>
</reference>
<dbReference type="InterPro" id="IPR055707">
    <property type="entry name" value="DUF7283"/>
</dbReference>
<dbReference type="GeneID" id="32895613"/>
<keyword evidence="1" id="KW-0812">Transmembrane</keyword>
<dbReference type="AlphaFoldDB" id="A0A2Z2HV64"/>
<name>A0A2Z2HV64_9EURY</name>
<evidence type="ECO:0000313" key="3">
    <source>
        <dbReference type="Proteomes" id="UP000250088"/>
    </source>
</evidence>
<protein>
    <submittedName>
        <fullName evidence="2">Uncharacterized protein</fullName>
    </submittedName>
</protein>
<evidence type="ECO:0000313" key="2">
    <source>
        <dbReference type="EMBL" id="ARS91091.1"/>
    </source>
</evidence>
<sequence length="72" mass="7604">MDLEAPMDAWYAYVAVVLVSVTFAGITLGLASLPPPDAPKAATTIERVTSSDYAASARYNHDLCPRTNATSS</sequence>
<evidence type="ECO:0000256" key="1">
    <source>
        <dbReference type="SAM" id="Phobius"/>
    </source>
</evidence>
<gene>
    <name evidence="2" type="ORF">B1756_16030</name>
</gene>
<dbReference type="KEGG" id="naj:B1756_16030"/>
<dbReference type="EMBL" id="CP019893">
    <property type="protein sequence ID" value="ARS91091.1"/>
    <property type="molecule type" value="Genomic_DNA"/>
</dbReference>
<proteinExistence type="predicted"/>
<accession>A0A2Z2HV64</accession>